<keyword evidence="1" id="KW-0723">Serine/threonine-protein kinase</keyword>
<comment type="caution">
    <text evidence="3">The sequence shown here is derived from an EMBL/GenBank/DDBJ whole genome shotgun (WGS) entry which is preliminary data.</text>
</comment>
<dbReference type="Proteomes" id="UP001144036">
    <property type="component" value="Unassembled WGS sequence"/>
</dbReference>
<organism evidence="3 4">
    <name type="scientific">Nonomuraea corallina</name>
    <dbReference type="NCBI Taxonomy" id="2989783"/>
    <lineage>
        <taxon>Bacteria</taxon>
        <taxon>Bacillati</taxon>
        <taxon>Actinomycetota</taxon>
        <taxon>Actinomycetes</taxon>
        <taxon>Streptosporangiales</taxon>
        <taxon>Streptosporangiaceae</taxon>
        <taxon>Nonomuraea</taxon>
    </lineage>
</organism>
<evidence type="ECO:0000313" key="3">
    <source>
        <dbReference type="EMBL" id="MDA0638445.1"/>
    </source>
</evidence>
<dbReference type="InterPro" id="IPR050267">
    <property type="entry name" value="Anti-sigma-factor_SerPK"/>
</dbReference>
<evidence type="ECO:0000313" key="4">
    <source>
        <dbReference type="Proteomes" id="UP001144036"/>
    </source>
</evidence>
<dbReference type="CDD" id="cd16936">
    <property type="entry name" value="HATPase_RsbW-like"/>
    <property type="match status" value="1"/>
</dbReference>
<gene>
    <name evidence="3" type="ORF">OUY22_33990</name>
</gene>
<protein>
    <submittedName>
        <fullName evidence="3">ATP-binding protein</fullName>
    </submittedName>
</protein>
<reference evidence="3" key="1">
    <citation type="submission" date="2022-11" db="EMBL/GenBank/DDBJ databases">
        <title>Nonomuraea corallina sp. nov., a new species of the genus Nonomuraea isolated from sea side sediment in Thai sea.</title>
        <authorList>
            <person name="Ngamcharungchit C."/>
            <person name="Matsumoto A."/>
            <person name="Suriyachadkun C."/>
            <person name="Panbangred W."/>
            <person name="Inahashi Y."/>
            <person name="Intra B."/>
        </authorList>
    </citation>
    <scope>NUCLEOTIDE SEQUENCE</scope>
    <source>
        <strain evidence="3">MCN248</strain>
    </source>
</reference>
<keyword evidence="3" id="KW-0067">ATP-binding</keyword>
<dbReference type="Pfam" id="PF13581">
    <property type="entry name" value="HATPase_c_2"/>
    <property type="match status" value="1"/>
</dbReference>
<dbReference type="InterPro" id="IPR003594">
    <property type="entry name" value="HATPase_dom"/>
</dbReference>
<dbReference type="PANTHER" id="PTHR35526">
    <property type="entry name" value="ANTI-SIGMA-F FACTOR RSBW-RELATED"/>
    <property type="match status" value="1"/>
</dbReference>
<dbReference type="PANTHER" id="PTHR35526:SF3">
    <property type="entry name" value="ANTI-SIGMA-F FACTOR RSBW"/>
    <property type="match status" value="1"/>
</dbReference>
<dbReference type="SUPFAM" id="SSF55874">
    <property type="entry name" value="ATPase domain of HSP90 chaperone/DNA topoisomerase II/histidine kinase"/>
    <property type="match status" value="1"/>
</dbReference>
<sequence>MGEETALRCPITADLALLREHVRAFAAASGLSGARLDDLVIAVNEAADNVLEHGGGAGTLNARADDQGIWIDVENSSGSLTAGHLYRHGADPPPAASRGYGLWIIRRLCDEVRVEQAGDRSLLRMNIRFPAPDKTDAEITGHTADAYLT</sequence>
<dbReference type="GO" id="GO:0005524">
    <property type="term" value="F:ATP binding"/>
    <property type="evidence" value="ECO:0007669"/>
    <property type="project" value="UniProtKB-KW"/>
</dbReference>
<feature type="domain" description="Histidine kinase/HSP90-like ATPase" evidence="2">
    <location>
        <begin position="13"/>
        <end position="126"/>
    </location>
</feature>
<name>A0ABT4SN56_9ACTN</name>
<keyword evidence="1" id="KW-0418">Kinase</keyword>
<keyword evidence="3" id="KW-0547">Nucleotide-binding</keyword>
<accession>A0ABT4SN56</accession>
<dbReference type="InterPro" id="IPR036890">
    <property type="entry name" value="HATPase_C_sf"/>
</dbReference>
<dbReference type="RefSeq" id="WP_270159386.1">
    <property type="nucleotide sequence ID" value="NZ_JAPNNL010000237.1"/>
</dbReference>
<keyword evidence="1" id="KW-0808">Transferase</keyword>
<evidence type="ECO:0000256" key="1">
    <source>
        <dbReference type="ARBA" id="ARBA00022527"/>
    </source>
</evidence>
<proteinExistence type="predicted"/>
<evidence type="ECO:0000259" key="2">
    <source>
        <dbReference type="Pfam" id="PF13581"/>
    </source>
</evidence>
<dbReference type="Gene3D" id="3.30.565.10">
    <property type="entry name" value="Histidine kinase-like ATPase, C-terminal domain"/>
    <property type="match status" value="1"/>
</dbReference>
<keyword evidence="4" id="KW-1185">Reference proteome</keyword>
<dbReference type="EMBL" id="JAPNNL010000237">
    <property type="protein sequence ID" value="MDA0638445.1"/>
    <property type="molecule type" value="Genomic_DNA"/>
</dbReference>